<keyword evidence="4" id="KW-1185">Reference proteome</keyword>
<evidence type="ECO:0000313" key="3">
    <source>
        <dbReference type="EMBL" id="MUN37284.1"/>
    </source>
</evidence>
<accession>A0A7K1KYK3</accession>
<dbReference type="Proteomes" id="UP000432015">
    <property type="component" value="Unassembled WGS sequence"/>
</dbReference>
<dbReference type="GO" id="GO:0003700">
    <property type="term" value="F:DNA-binding transcription factor activity"/>
    <property type="evidence" value="ECO:0007669"/>
    <property type="project" value="InterPro"/>
</dbReference>
<dbReference type="InterPro" id="IPR036390">
    <property type="entry name" value="WH_DNA-bd_sf"/>
</dbReference>
<evidence type="ECO:0000256" key="1">
    <source>
        <dbReference type="SAM" id="MobiDB-lite"/>
    </source>
</evidence>
<dbReference type="PRINTS" id="PR00598">
    <property type="entry name" value="HTHMARR"/>
</dbReference>
<dbReference type="InterPro" id="IPR039422">
    <property type="entry name" value="MarR/SlyA-like"/>
</dbReference>
<dbReference type="PANTHER" id="PTHR33164">
    <property type="entry name" value="TRANSCRIPTIONAL REGULATOR, MARR FAMILY"/>
    <property type="match status" value="1"/>
</dbReference>
<dbReference type="PANTHER" id="PTHR33164:SF43">
    <property type="entry name" value="HTH-TYPE TRANSCRIPTIONAL REPRESSOR YETL"/>
    <property type="match status" value="1"/>
</dbReference>
<sequence>MSPPRRIRFGYTNGRIVLSLWSREIRDTKGGPVSEQPDPLRESPTYLLYELVRLVRRTGAEMFPGDRVRLPHLMVLDCVARHGPLSQREASEYLRIDAGDMVGLVDALEAAGHVERRRDPRDRRRYALDVTEDGRLFLGAAREKRARLNDLLFAPLTGDELERFKELMVRVLAHHDTRFGDPSAASAPGGNGAGGAAPPPPREPHPRP</sequence>
<gene>
    <name evidence="3" type="ORF">GNZ18_11805</name>
</gene>
<dbReference type="SMART" id="SM00347">
    <property type="entry name" value="HTH_MARR"/>
    <property type="match status" value="1"/>
</dbReference>
<proteinExistence type="predicted"/>
<feature type="domain" description="HTH marR-type" evidence="2">
    <location>
        <begin position="44"/>
        <end position="173"/>
    </location>
</feature>
<name>A0A7K1KYK3_9ACTN</name>
<dbReference type="PROSITE" id="PS50995">
    <property type="entry name" value="HTH_MARR_2"/>
    <property type="match status" value="1"/>
</dbReference>
<dbReference type="SUPFAM" id="SSF46785">
    <property type="entry name" value="Winged helix' DNA-binding domain"/>
    <property type="match status" value="1"/>
</dbReference>
<feature type="region of interest" description="Disordered" evidence="1">
    <location>
        <begin position="180"/>
        <end position="208"/>
    </location>
</feature>
<reference evidence="3 4" key="1">
    <citation type="submission" date="2019-11" db="EMBL/GenBank/DDBJ databases">
        <authorList>
            <person name="Cao P."/>
        </authorList>
    </citation>
    <scope>NUCLEOTIDE SEQUENCE [LARGE SCALE GENOMIC DNA]</scope>
    <source>
        <strain evidence="3 4">NEAU-AAG5</strain>
    </source>
</reference>
<comment type="caution">
    <text evidence="3">The sequence shown here is derived from an EMBL/GenBank/DDBJ whole genome shotgun (WGS) entry which is preliminary data.</text>
</comment>
<protein>
    <submittedName>
        <fullName evidence="3">MarR family transcriptional regulator</fullName>
    </submittedName>
</protein>
<evidence type="ECO:0000259" key="2">
    <source>
        <dbReference type="PROSITE" id="PS50995"/>
    </source>
</evidence>
<dbReference type="AlphaFoldDB" id="A0A7K1KYK3"/>
<dbReference type="Pfam" id="PF12802">
    <property type="entry name" value="MarR_2"/>
    <property type="match status" value="1"/>
</dbReference>
<evidence type="ECO:0000313" key="4">
    <source>
        <dbReference type="Proteomes" id="UP000432015"/>
    </source>
</evidence>
<dbReference type="GO" id="GO:0006950">
    <property type="term" value="P:response to stress"/>
    <property type="evidence" value="ECO:0007669"/>
    <property type="project" value="TreeGrafter"/>
</dbReference>
<dbReference type="EMBL" id="WOFH01000004">
    <property type="protein sequence ID" value="MUN37284.1"/>
    <property type="molecule type" value="Genomic_DNA"/>
</dbReference>
<dbReference type="Gene3D" id="1.10.10.10">
    <property type="entry name" value="Winged helix-like DNA-binding domain superfamily/Winged helix DNA-binding domain"/>
    <property type="match status" value="1"/>
</dbReference>
<dbReference type="InterPro" id="IPR036388">
    <property type="entry name" value="WH-like_DNA-bd_sf"/>
</dbReference>
<organism evidence="3 4">
    <name type="scientific">Actinomadura litoris</name>
    <dbReference type="NCBI Taxonomy" id="2678616"/>
    <lineage>
        <taxon>Bacteria</taxon>
        <taxon>Bacillati</taxon>
        <taxon>Actinomycetota</taxon>
        <taxon>Actinomycetes</taxon>
        <taxon>Streptosporangiales</taxon>
        <taxon>Thermomonosporaceae</taxon>
        <taxon>Actinomadura</taxon>
    </lineage>
</organism>
<dbReference type="InterPro" id="IPR000835">
    <property type="entry name" value="HTH_MarR-typ"/>
</dbReference>